<keyword evidence="5" id="KW-0963">Cytoplasm</keyword>
<evidence type="ECO:0000256" key="9">
    <source>
        <dbReference type="ARBA" id="ARBA00022917"/>
    </source>
</evidence>
<dbReference type="GO" id="GO:0004824">
    <property type="term" value="F:lysine-tRNA ligase activity"/>
    <property type="evidence" value="ECO:0007669"/>
    <property type="project" value="UniProtKB-EC"/>
</dbReference>
<evidence type="ECO:0000256" key="12">
    <source>
        <dbReference type="ARBA" id="ARBA00048573"/>
    </source>
</evidence>
<dbReference type="RefSeq" id="XP_027202803.1">
    <property type="nucleotide sequence ID" value="XM_027347002.1"/>
</dbReference>
<evidence type="ECO:0000256" key="1">
    <source>
        <dbReference type="ARBA" id="ARBA00004496"/>
    </source>
</evidence>
<dbReference type="FunFam" id="3.30.930.10:FF:000238">
    <property type="entry name" value="Lysine--tRNA ligase"/>
    <property type="match status" value="1"/>
</dbReference>
<dbReference type="KEGG" id="dpte:113796700"/>
<protein>
    <recommendedName>
        <fullName evidence="4 13">Lysine--tRNA ligase</fullName>
        <ecNumber evidence="3 13">6.1.1.6</ecNumber>
    </recommendedName>
    <alternativeName>
        <fullName evidence="11 13">Lysyl-tRNA synthetase</fullName>
    </alternativeName>
</protein>
<keyword evidence="7" id="KW-0547">Nucleotide-binding</keyword>
<dbReference type="HAMAP" id="MF_00252">
    <property type="entry name" value="Lys_tRNA_synth_class2"/>
    <property type="match status" value="1"/>
</dbReference>
<keyword evidence="6" id="KW-0436">Ligase</keyword>
<dbReference type="InterPro" id="IPR045864">
    <property type="entry name" value="aa-tRNA-synth_II/BPL/LPL"/>
</dbReference>
<dbReference type="GO" id="GO:0005524">
    <property type="term" value="F:ATP binding"/>
    <property type="evidence" value="ECO:0007669"/>
    <property type="project" value="UniProtKB-KW"/>
</dbReference>
<dbReference type="PRINTS" id="PR00982">
    <property type="entry name" value="TRNASYNTHLYS"/>
</dbReference>
<accession>A0A6P6YBJ6</accession>
<evidence type="ECO:0000256" key="6">
    <source>
        <dbReference type="ARBA" id="ARBA00022598"/>
    </source>
</evidence>
<dbReference type="InterPro" id="IPR018149">
    <property type="entry name" value="Lys-tRNA-synth_II_C"/>
</dbReference>
<evidence type="ECO:0000256" key="13">
    <source>
        <dbReference type="RuleBase" id="RU003748"/>
    </source>
</evidence>
<keyword evidence="8" id="KW-0067">ATP-binding</keyword>
<dbReference type="FunFam" id="2.40.50.140:FF:000050">
    <property type="entry name" value="Lysine--tRNA ligase"/>
    <property type="match status" value="1"/>
</dbReference>
<dbReference type="Gene3D" id="3.30.930.10">
    <property type="entry name" value="Bira Bifunctional Protein, Domain 2"/>
    <property type="match status" value="1"/>
</dbReference>
<dbReference type="Pfam" id="PF00152">
    <property type="entry name" value="tRNA-synt_2"/>
    <property type="match status" value="1"/>
</dbReference>
<dbReference type="InterPro" id="IPR004365">
    <property type="entry name" value="NA-bd_OB_tRNA"/>
</dbReference>
<keyword evidence="10" id="KW-0030">Aminoacyl-tRNA synthetase</keyword>
<dbReference type="GO" id="GO:0005829">
    <property type="term" value="C:cytosol"/>
    <property type="evidence" value="ECO:0007669"/>
    <property type="project" value="TreeGrafter"/>
</dbReference>
<dbReference type="InterPro" id="IPR002313">
    <property type="entry name" value="Lys-tRNA-ligase_II"/>
</dbReference>
<dbReference type="InParanoid" id="A0A6P6YBJ6"/>
<evidence type="ECO:0000313" key="16">
    <source>
        <dbReference type="RefSeq" id="XP_027202803.1"/>
    </source>
</evidence>
<comment type="catalytic activity">
    <reaction evidence="12 13">
        <text>tRNA(Lys) + L-lysine + ATP = L-lysyl-tRNA(Lys) + AMP + diphosphate</text>
        <dbReference type="Rhea" id="RHEA:20792"/>
        <dbReference type="Rhea" id="RHEA-COMP:9696"/>
        <dbReference type="Rhea" id="RHEA-COMP:9697"/>
        <dbReference type="ChEBI" id="CHEBI:30616"/>
        <dbReference type="ChEBI" id="CHEBI:32551"/>
        <dbReference type="ChEBI" id="CHEBI:33019"/>
        <dbReference type="ChEBI" id="CHEBI:78442"/>
        <dbReference type="ChEBI" id="CHEBI:78529"/>
        <dbReference type="ChEBI" id="CHEBI:456215"/>
        <dbReference type="EC" id="6.1.1.6"/>
    </reaction>
</comment>
<dbReference type="EC" id="6.1.1.6" evidence="3 13"/>
<dbReference type="GO" id="GO:0006430">
    <property type="term" value="P:lysyl-tRNA aminoacylation"/>
    <property type="evidence" value="ECO:0007669"/>
    <property type="project" value="InterPro"/>
</dbReference>
<dbReference type="NCBIfam" id="TIGR00499">
    <property type="entry name" value="lysS_bact"/>
    <property type="match status" value="1"/>
</dbReference>
<dbReference type="Pfam" id="PF01336">
    <property type="entry name" value="tRNA_anti-codon"/>
    <property type="match status" value="1"/>
</dbReference>
<proteinExistence type="inferred from homology"/>
<evidence type="ECO:0000256" key="2">
    <source>
        <dbReference type="ARBA" id="ARBA00008226"/>
    </source>
</evidence>
<dbReference type="PANTHER" id="PTHR42918:SF9">
    <property type="entry name" value="LYSINE--TRNA LIGASE"/>
    <property type="match status" value="1"/>
</dbReference>
<evidence type="ECO:0000256" key="7">
    <source>
        <dbReference type="ARBA" id="ARBA00022741"/>
    </source>
</evidence>
<dbReference type="NCBIfam" id="NF001756">
    <property type="entry name" value="PRK00484.1"/>
    <property type="match status" value="1"/>
</dbReference>
<dbReference type="AlphaFoldDB" id="A0A6P6YBJ6"/>
<evidence type="ECO:0000256" key="3">
    <source>
        <dbReference type="ARBA" id="ARBA00013166"/>
    </source>
</evidence>
<keyword evidence="15" id="KW-1185">Reference proteome</keyword>
<dbReference type="CDD" id="cd04322">
    <property type="entry name" value="LysRS_N"/>
    <property type="match status" value="1"/>
</dbReference>
<dbReference type="OrthoDB" id="21243at2759"/>
<evidence type="ECO:0000256" key="4">
    <source>
        <dbReference type="ARBA" id="ARBA00015745"/>
    </source>
</evidence>
<name>A0A6P6YBJ6_DERPT</name>
<dbReference type="PIRSF" id="PIRSF039101">
    <property type="entry name" value="LysRS2"/>
    <property type="match status" value="1"/>
</dbReference>
<dbReference type="Gene3D" id="2.40.50.140">
    <property type="entry name" value="Nucleic acid-binding proteins"/>
    <property type="match status" value="1"/>
</dbReference>
<feature type="domain" description="Aminoacyl-transfer RNA synthetases class-II family profile" evidence="14">
    <location>
        <begin position="187"/>
        <end position="518"/>
    </location>
</feature>
<dbReference type="CDD" id="cd00775">
    <property type="entry name" value="LysRS_core"/>
    <property type="match status" value="1"/>
</dbReference>
<comment type="subcellular location">
    <subcellularLocation>
        <location evidence="1">Cytoplasm</location>
    </subcellularLocation>
</comment>
<reference evidence="16" key="1">
    <citation type="submission" date="2025-08" db="UniProtKB">
        <authorList>
            <consortium name="RefSeq"/>
        </authorList>
    </citation>
    <scope>IDENTIFICATION</scope>
    <source>
        <strain evidence="16">Airmid</strain>
    </source>
</reference>
<dbReference type="InterPro" id="IPR006195">
    <property type="entry name" value="aa-tRNA-synth_II"/>
</dbReference>
<dbReference type="SUPFAM" id="SSF50249">
    <property type="entry name" value="Nucleic acid-binding proteins"/>
    <property type="match status" value="1"/>
</dbReference>
<evidence type="ECO:0000259" key="14">
    <source>
        <dbReference type="PROSITE" id="PS50862"/>
    </source>
</evidence>
<dbReference type="GO" id="GO:0000049">
    <property type="term" value="F:tRNA binding"/>
    <property type="evidence" value="ECO:0007669"/>
    <property type="project" value="TreeGrafter"/>
</dbReference>
<dbReference type="PROSITE" id="PS50862">
    <property type="entry name" value="AA_TRNA_LIGASE_II"/>
    <property type="match status" value="1"/>
</dbReference>
<comment type="similarity">
    <text evidence="2">Belongs to the class-II aminoacyl-tRNA synthetase family.</text>
</comment>
<dbReference type="SUPFAM" id="SSF55681">
    <property type="entry name" value="Class II aaRS and biotin synthetases"/>
    <property type="match status" value="1"/>
</dbReference>
<dbReference type="InterPro" id="IPR012340">
    <property type="entry name" value="NA-bd_OB-fold"/>
</dbReference>
<organism evidence="15 16">
    <name type="scientific">Dermatophagoides pteronyssinus</name>
    <name type="common">European house dust mite</name>
    <dbReference type="NCBI Taxonomy" id="6956"/>
    <lineage>
        <taxon>Eukaryota</taxon>
        <taxon>Metazoa</taxon>
        <taxon>Ecdysozoa</taxon>
        <taxon>Arthropoda</taxon>
        <taxon>Chelicerata</taxon>
        <taxon>Arachnida</taxon>
        <taxon>Acari</taxon>
        <taxon>Acariformes</taxon>
        <taxon>Sarcoptiformes</taxon>
        <taxon>Astigmata</taxon>
        <taxon>Psoroptidia</taxon>
        <taxon>Analgoidea</taxon>
        <taxon>Pyroglyphidae</taxon>
        <taxon>Dermatophagoidinae</taxon>
        <taxon>Dermatophagoides</taxon>
    </lineage>
</organism>
<gene>
    <name evidence="16" type="primary">LOC113796700</name>
</gene>
<evidence type="ECO:0000256" key="8">
    <source>
        <dbReference type="ARBA" id="ARBA00022840"/>
    </source>
</evidence>
<dbReference type="InterPro" id="IPR034762">
    <property type="entry name" value="Lys-tRNA-ligase_II_bac/euk"/>
</dbReference>
<keyword evidence="9" id="KW-0648">Protein biosynthesis</keyword>
<dbReference type="InterPro" id="IPR004364">
    <property type="entry name" value="Aa-tRNA-synt_II"/>
</dbReference>
<evidence type="ECO:0000313" key="15">
    <source>
        <dbReference type="Proteomes" id="UP000515146"/>
    </source>
</evidence>
<evidence type="ECO:0000256" key="10">
    <source>
        <dbReference type="ARBA" id="ARBA00023146"/>
    </source>
</evidence>
<evidence type="ECO:0000256" key="5">
    <source>
        <dbReference type="ARBA" id="ARBA00022490"/>
    </source>
</evidence>
<evidence type="ECO:0000256" key="11">
    <source>
        <dbReference type="ARBA" id="ARBA00030563"/>
    </source>
</evidence>
<dbReference type="InterPro" id="IPR044136">
    <property type="entry name" value="Lys-tRNA-ligase_II_N"/>
</dbReference>
<sequence length="529" mass="60546">MSKTKKVDTVEPEANEAETFNYYKERCKYSESLDRSVAYPHKFACSILISQFIQKYDYLSVEERLNDVTETVAGRVMRIAGSSNKLAFFDLVMDGKKLQVFADAREFNHGVEAFIDVKNKIHRGDIIGITGIPARTKRGELSIYLKDVAILSHCLHMLPKPQYGLKDPEVRFRKRYLDLIINTSVRDSFVIRSKVLQHIRKYLTEREFLEVETPLMNQIPGGANAKPFVTYHNYLNLQLYMRIAPELYLKQLVIGGLSRVFEIGKNFRNEAIDLTHNPEFTAVEFYMAFADVHDMLKMTEDMVSTLVKEVTGSYVITYNPEGLEKPAVEIDFTPPWKTLSFVGEIEKQINAAIPRPLESDEAVNFMINVCNKYDIDLPSPATSCKLLDKLCAHFVESQCRNPTFIIDHPQLMSPLAKWHRSNSEFAERGELFVLGRELANFYTELNDPKTQYECFLKQAQDKAKGDDEACFMDKDYCVALEYGLPPTGGWGLGIDRLIMFLSNHYNIKEVIAFPAMRPIKKNLAAPEQA</sequence>
<dbReference type="PANTHER" id="PTHR42918">
    <property type="entry name" value="LYSYL-TRNA SYNTHETASE"/>
    <property type="match status" value="1"/>
</dbReference>
<dbReference type="Proteomes" id="UP000515146">
    <property type="component" value="Unplaced"/>
</dbReference>